<feature type="transmembrane region" description="Helical" evidence="1">
    <location>
        <begin position="48"/>
        <end position="72"/>
    </location>
</feature>
<evidence type="ECO:0000313" key="3">
    <source>
        <dbReference type="Proteomes" id="UP000526501"/>
    </source>
</evidence>
<reference evidence="2 3" key="1">
    <citation type="submission" date="2020-07" db="EMBL/GenBank/DDBJ databases">
        <authorList>
            <person name="Feng X."/>
        </authorList>
    </citation>
    <scope>NUCLEOTIDE SEQUENCE [LARGE SCALE GENOMIC DNA]</scope>
    <source>
        <strain evidence="2 3">JCM23202</strain>
    </source>
</reference>
<organism evidence="2 3">
    <name type="scientific">Pelagicoccus albus</name>
    <dbReference type="NCBI Taxonomy" id="415222"/>
    <lineage>
        <taxon>Bacteria</taxon>
        <taxon>Pseudomonadati</taxon>
        <taxon>Verrucomicrobiota</taxon>
        <taxon>Opitutia</taxon>
        <taxon>Puniceicoccales</taxon>
        <taxon>Pelagicoccaceae</taxon>
        <taxon>Pelagicoccus</taxon>
    </lineage>
</organism>
<sequence length="379" mass="41867">MVFAVCANFYVVQFRVCDRSVYLGVLVLLVFTTPVFASFLARDYDPGLLVVLRWFFVCYWALSFGCVIRVGLGARFEFVLFLIVVSYLCVEASIGFYERFRGEFFLSDELNSVSLTGDRLFKESTMNEPGLIRVKGLQRDVFAFSNLMLCGFVLVSPTLFFSSSTIQRVAGACLSLFFLSCLYISGGRSALVGLLGAGIVLLVWSIGRGRPSNRLTIYALICLVPILGLLFSYFGIVDIVGVGARILYGTSELGNLDSTLDRDTVWAGQWNDLFAQPSLFFLGGYFVSVFDQDIVLGVSDNQSLWVLRHFGFIGMIVYSFGWLLPLIRFEGFGRYSAFYLAAVVGVFSEGVARESLFYSLTLVGCFFCGRAGAGGESCG</sequence>
<gene>
    <name evidence="2" type="ORF">H5P27_09520</name>
</gene>
<feature type="transmembrane region" description="Helical" evidence="1">
    <location>
        <begin position="141"/>
        <end position="162"/>
    </location>
</feature>
<keyword evidence="1" id="KW-1133">Transmembrane helix</keyword>
<dbReference type="RefSeq" id="WP_185660172.1">
    <property type="nucleotide sequence ID" value="NZ_JACHVC010000008.1"/>
</dbReference>
<dbReference type="AlphaFoldDB" id="A0A7X1B603"/>
<feature type="transmembrane region" description="Helical" evidence="1">
    <location>
        <begin position="78"/>
        <end position="97"/>
    </location>
</feature>
<evidence type="ECO:0000256" key="1">
    <source>
        <dbReference type="SAM" id="Phobius"/>
    </source>
</evidence>
<protein>
    <submittedName>
        <fullName evidence="2">Uncharacterized protein</fullName>
    </submittedName>
</protein>
<name>A0A7X1B603_9BACT</name>
<comment type="caution">
    <text evidence="2">The sequence shown here is derived from an EMBL/GenBank/DDBJ whole genome shotgun (WGS) entry which is preliminary data.</text>
</comment>
<dbReference type="EMBL" id="JACHVC010000008">
    <property type="protein sequence ID" value="MBC2606286.1"/>
    <property type="molecule type" value="Genomic_DNA"/>
</dbReference>
<evidence type="ECO:0000313" key="2">
    <source>
        <dbReference type="EMBL" id="MBC2606286.1"/>
    </source>
</evidence>
<feature type="transmembrane region" description="Helical" evidence="1">
    <location>
        <begin position="310"/>
        <end position="329"/>
    </location>
</feature>
<keyword evidence="1" id="KW-0472">Membrane</keyword>
<feature type="transmembrane region" description="Helical" evidence="1">
    <location>
        <begin position="174"/>
        <end position="203"/>
    </location>
</feature>
<keyword evidence="1" id="KW-0812">Transmembrane</keyword>
<proteinExistence type="predicted"/>
<feature type="transmembrane region" description="Helical" evidence="1">
    <location>
        <begin position="20"/>
        <end position="41"/>
    </location>
</feature>
<accession>A0A7X1B603</accession>
<feature type="transmembrane region" description="Helical" evidence="1">
    <location>
        <begin position="215"/>
        <end position="236"/>
    </location>
</feature>
<keyword evidence="3" id="KW-1185">Reference proteome</keyword>
<dbReference type="Proteomes" id="UP000526501">
    <property type="component" value="Unassembled WGS sequence"/>
</dbReference>